<dbReference type="Pfam" id="PF01370">
    <property type="entry name" value="Epimerase"/>
    <property type="match status" value="1"/>
</dbReference>
<proteinExistence type="predicted"/>
<keyword evidence="4" id="KW-1185">Reference proteome</keyword>
<dbReference type="InterPro" id="IPR036291">
    <property type="entry name" value="NAD(P)-bd_dom_sf"/>
</dbReference>
<dbReference type="Gene3D" id="3.40.50.720">
    <property type="entry name" value="NAD(P)-binding Rossmann-like Domain"/>
    <property type="match status" value="2"/>
</dbReference>
<evidence type="ECO:0000313" key="4">
    <source>
        <dbReference type="Proteomes" id="UP000655225"/>
    </source>
</evidence>
<dbReference type="AlphaFoldDB" id="A0A834YEB9"/>
<reference evidence="3 4" key="1">
    <citation type="submission" date="2020-04" db="EMBL/GenBank/DDBJ databases">
        <title>Plant Genome Project.</title>
        <authorList>
            <person name="Zhang R.-G."/>
        </authorList>
    </citation>
    <scope>NUCLEOTIDE SEQUENCE [LARGE SCALE GENOMIC DNA]</scope>
    <source>
        <strain evidence="3">YNK0</strain>
        <tissue evidence="3">Leaf</tissue>
    </source>
</reference>
<dbReference type="SUPFAM" id="SSF51735">
    <property type="entry name" value="NAD(P)-binding Rossmann-fold domains"/>
    <property type="match status" value="1"/>
</dbReference>
<accession>A0A834YEB9</accession>
<evidence type="ECO:0000259" key="2">
    <source>
        <dbReference type="Pfam" id="PF01370"/>
    </source>
</evidence>
<dbReference type="EMBL" id="JABCRI010000022">
    <property type="protein sequence ID" value="KAF8379669.1"/>
    <property type="molecule type" value="Genomic_DNA"/>
</dbReference>
<keyword evidence="1" id="KW-0560">Oxidoreductase</keyword>
<sequence>MLFAMVTTADDPYKVGLLRSLPDADTRLRLFAADIYKPDEFKPAIKGCHFVFHMATPLQHNTNSSQAYAHSKTLAEKEVLSYCEKDNGGLGIVSLACGLVGGDTLLSCIPESMGVLISQVINDMSRYQMLRALQELLGKVPIAHIEDVSEAHIFCMEKQIINGRFLCASAYLTTTEIAKYYGQYCPDIAIAPEFLEEVDRRIGWGSTKLSEIGFEYKCDIKMILEDSVECGRRMGNLK</sequence>
<dbReference type="OMA" id="FLCANEY"/>
<name>A0A834YEB9_TETSI</name>
<evidence type="ECO:0000313" key="3">
    <source>
        <dbReference type="EMBL" id="KAF8379669.1"/>
    </source>
</evidence>
<evidence type="ECO:0000256" key="1">
    <source>
        <dbReference type="ARBA" id="ARBA00023002"/>
    </source>
</evidence>
<dbReference type="OrthoDB" id="2735536at2759"/>
<dbReference type="InterPro" id="IPR050425">
    <property type="entry name" value="NAD(P)_dehydrat-like"/>
</dbReference>
<dbReference type="GO" id="GO:0016616">
    <property type="term" value="F:oxidoreductase activity, acting on the CH-OH group of donors, NAD or NADP as acceptor"/>
    <property type="evidence" value="ECO:0007669"/>
    <property type="project" value="TreeGrafter"/>
</dbReference>
<comment type="caution">
    <text evidence="3">The sequence shown here is derived from an EMBL/GenBank/DDBJ whole genome shotgun (WGS) entry which is preliminary data.</text>
</comment>
<protein>
    <recommendedName>
        <fullName evidence="2">NAD-dependent epimerase/dehydratase domain-containing protein</fullName>
    </recommendedName>
</protein>
<organism evidence="3 4">
    <name type="scientific">Tetracentron sinense</name>
    <name type="common">Spur-leaf</name>
    <dbReference type="NCBI Taxonomy" id="13715"/>
    <lineage>
        <taxon>Eukaryota</taxon>
        <taxon>Viridiplantae</taxon>
        <taxon>Streptophyta</taxon>
        <taxon>Embryophyta</taxon>
        <taxon>Tracheophyta</taxon>
        <taxon>Spermatophyta</taxon>
        <taxon>Magnoliopsida</taxon>
        <taxon>Trochodendrales</taxon>
        <taxon>Trochodendraceae</taxon>
        <taxon>Tetracentron</taxon>
    </lineage>
</organism>
<dbReference type="InterPro" id="IPR001509">
    <property type="entry name" value="Epimerase_deHydtase"/>
</dbReference>
<dbReference type="Proteomes" id="UP000655225">
    <property type="component" value="Unassembled WGS sequence"/>
</dbReference>
<feature type="domain" description="NAD-dependent epimerase/dehydratase" evidence="2">
    <location>
        <begin position="61"/>
        <end position="158"/>
    </location>
</feature>
<dbReference type="PANTHER" id="PTHR10366:SF696">
    <property type="entry name" value="OS07G0601900 PROTEIN"/>
    <property type="match status" value="1"/>
</dbReference>
<gene>
    <name evidence="3" type="ORF">HHK36_029113</name>
</gene>
<dbReference type="PANTHER" id="PTHR10366">
    <property type="entry name" value="NAD DEPENDENT EPIMERASE/DEHYDRATASE"/>
    <property type="match status" value="1"/>
</dbReference>